<dbReference type="PANTHER" id="PTHR30582">
    <property type="entry name" value="L,D-TRANSPEPTIDASE"/>
    <property type="match status" value="1"/>
</dbReference>
<dbReference type="SUPFAM" id="SSF141523">
    <property type="entry name" value="L,D-transpeptidase catalytic domain-like"/>
    <property type="match status" value="1"/>
</dbReference>
<evidence type="ECO:0000256" key="4">
    <source>
        <dbReference type="ARBA" id="ARBA00022984"/>
    </source>
</evidence>
<reference evidence="9 10" key="1">
    <citation type="submission" date="2020-08" db="EMBL/GenBank/DDBJ databases">
        <title>Genomic Encyclopedia of Type Strains, Phase III (KMG-III): the genomes of soil and plant-associated and newly described type strains.</title>
        <authorList>
            <person name="Whitman W."/>
        </authorList>
    </citation>
    <scope>NUCLEOTIDE SEQUENCE [LARGE SCALE GENOMIC DNA]</scope>
    <source>
        <strain evidence="9 10">CECT 8577</strain>
    </source>
</reference>
<evidence type="ECO:0000313" key="9">
    <source>
        <dbReference type="EMBL" id="MBB3050145.1"/>
    </source>
</evidence>
<feature type="active site" description="Proton donor/acceptor" evidence="6">
    <location>
        <position position="258"/>
    </location>
</feature>
<gene>
    <name evidence="9" type="ORF">FHS23_001140</name>
</gene>
<accession>A0A839RY54</accession>
<comment type="caution">
    <text evidence="9">The sequence shown here is derived from an EMBL/GenBank/DDBJ whole genome shotgun (WGS) entry which is preliminary data.</text>
</comment>
<name>A0A839RY54_9PSEU</name>
<feature type="active site" description="Nucleophile" evidence="6">
    <location>
        <position position="274"/>
    </location>
</feature>
<evidence type="ECO:0000256" key="2">
    <source>
        <dbReference type="ARBA" id="ARBA00022679"/>
    </source>
</evidence>
<proteinExistence type="predicted"/>
<dbReference type="GO" id="GO:0008360">
    <property type="term" value="P:regulation of cell shape"/>
    <property type="evidence" value="ECO:0007669"/>
    <property type="project" value="UniProtKB-UniRule"/>
</dbReference>
<keyword evidence="3 6" id="KW-0133">Cell shape</keyword>
<sequence length="297" mass="31195">MERRSNAGCSGSAGRQAGVSAGFGAAYRKRSRSLAAAASAAVFALVVTACGGGDDSASAGGQDTKPVAMTQEQLAKLPKATTYGDLDQAPADPAQGDRSASENGTGTVLHPEKTLAVYDEPGGEPFAKLPAKQISSPTWVPVIAEKGDWAQILLPTRPNGASGWVHATDETVEEARNDFAVTVHRDDFTLEITKKGEQIGEWTIGVGKDEHPTPTGRQYIIASIEEQVNDYSPIVLPLSYHSESHETFGGGPGTVGIHTWPDNSFVGKANSDGCIRVTKEALDELVKLPLGTIVEVV</sequence>
<keyword evidence="5 6" id="KW-0961">Cell wall biogenesis/degradation</keyword>
<dbReference type="CDD" id="cd16913">
    <property type="entry name" value="YkuD_like"/>
    <property type="match status" value="1"/>
</dbReference>
<dbReference type="PROSITE" id="PS52029">
    <property type="entry name" value="LD_TPASE"/>
    <property type="match status" value="1"/>
</dbReference>
<feature type="domain" description="L,D-TPase catalytic" evidence="8">
    <location>
        <begin position="179"/>
        <end position="297"/>
    </location>
</feature>
<evidence type="ECO:0000256" key="7">
    <source>
        <dbReference type="SAM" id="MobiDB-lite"/>
    </source>
</evidence>
<evidence type="ECO:0000313" key="10">
    <source>
        <dbReference type="Proteomes" id="UP000550714"/>
    </source>
</evidence>
<protein>
    <recommendedName>
        <fullName evidence="8">L,D-TPase catalytic domain-containing protein</fullName>
    </recommendedName>
</protein>
<evidence type="ECO:0000259" key="8">
    <source>
        <dbReference type="PROSITE" id="PS52029"/>
    </source>
</evidence>
<evidence type="ECO:0000256" key="3">
    <source>
        <dbReference type="ARBA" id="ARBA00022960"/>
    </source>
</evidence>
<dbReference type="PANTHER" id="PTHR30582:SF2">
    <property type="entry name" value="L,D-TRANSPEPTIDASE YCIB-RELATED"/>
    <property type="match status" value="1"/>
</dbReference>
<dbReference type="GO" id="GO:0005576">
    <property type="term" value="C:extracellular region"/>
    <property type="evidence" value="ECO:0007669"/>
    <property type="project" value="TreeGrafter"/>
</dbReference>
<dbReference type="InterPro" id="IPR050979">
    <property type="entry name" value="LD-transpeptidase"/>
</dbReference>
<dbReference type="UniPathway" id="UPA00219"/>
<dbReference type="GO" id="GO:0071972">
    <property type="term" value="F:peptidoglycan L,D-transpeptidase activity"/>
    <property type="evidence" value="ECO:0007669"/>
    <property type="project" value="TreeGrafter"/>
</dbReference>
<dbReference type="EMBL" id="JACHWU010000001">
    <property type="protein sequence ID" value="MBB3050145.1"/>
    <property type="molecule type" value="Genomic_DNA"/>
</dbReference>
<dbReference type="InterPro" id="IPR038063">
    <property type="entry name" value="Transpep_catalytic_dom"/>
</dbReference>
<keyword evidence="10" id="KW-1185">Reference proteome</keyword>
<dbReference type="Proteomes" id="UP000550714">
    <property type="component" value="Unassembled WGS sequence"/>
</dbReference>
<dbReference type="GO" id="GO:0071555">
    <property type="term" value="P:cell wall organization"/>
    <property type="evidence" value="ECO:0007669"/>
    <property type="project" value="UniProtKB-UniRule"/>
</dbReference>
<keyword evidence="4 6" id="KW-0573">Peptidoglycan synthesis</keyword>
<dbReference type="AlphaFoldDB" id="A0A839RY54"/>
<dbReference type="Gene3D" id="2.40.440.10">
    <property type="entry name" value="L,D-transpeptidase catalytic domain-like"/>
    <property type="match status" value="1"/>
</dbReference>
<comment type="pathway">
    <text evidence="1 6">Cell wall biogenesis; peptidoglycan biosynthesis.</text>
</comment>
<keyword evidence="2" id="KW-0808">Transferase</keyword>
<dbReference type="InterPro" id="IPR005490">
    <property type="entry name" value="LD_TPept_cat_dom"/>
</dbReference>
<dbReference type="GO" id="GO:0016740">
    <property type="term" value="F:transferase activity"/>
    <property type="evidence" value="ECO:0007669"/>
    <property type="project" value="UniProtKB-KW"/>
</dbReference>
<dbReference type="Pfam" id="PF03734">
    <property type="entry name" value="YkuD"/>
    <property type="match status" value="1"/>
</dbReference>
<evidence type="ECO:0000256" key="5">
    <source>
        <dbReference type="ARBA" id="ARBA00023316"/>
    </source>
</evidence>
<dbReference type="GO" id="GO:0018104">
    <property type="term" value="P:peptidoglycan-protein cross-linking"/>
    <property type="evidence" value="ECO:0007669"/>
    <property type="project" value="TreeGrafter"/>
</dbReference>
<evidence type="ECO:0000256" key="6">
    <source>
        <dbReference type="PROSITE-ProRule" id="PRU01373"/>
    </source>
</evidence>
<organism evidence="9 10">
    <name type="scientific">Prauserella isguenensis</name>
    <dbReference type="NCBI Taxonomy" id="1470180"/>
    <lineage>
        <taxon>Bacteria</taxon>
        <taxon>Bacillati</taxon>
        <taxon>Actinomycetota</taxon>
        <taxon>Actinomycetes</taxon>
        <taxon>Pseudonocardiales</taxon>
        <taxon>Pseudonocardiaceae</taxon>
        <taxon>Prauserella</taxon>
    </lineage>
</organism>
<evidence type="ECO:0000256" key="1">
    <source>
        <dbReference type="ARBA" id="ARBA00004752"/>
    </source>
</evidence>
<feature type="region of interest" description="Disordered" evidence="7">
    <location>
        <begin position="79"/>
        <end position="112"/>
    </location>
</feature>